<protein>
    <submittedName>
        <fullName evidence="2">Uncharacterized protein</fullName>
    </submittedName>
</protein>
<keyword evidence="1" id="KW-1133">Transmembrane helix</keyword>
<accession>A0A251REK0</accession>
<dbReference type="AlphaFoldDB" id="A0A251REK0"/>
<name>A0A251REK0_PRUPE</name>
<sequence length="107" mass="12300">MPSFCVWVICEARSRVQTGKFSLSTVYTSPKRQAEVCTRTRATFLRYVVVVVSLFFLLRLSIALSIQNPSSIICVPKWNTEKENKEEVSAEAEEQNIRIDPWQMIPC</sequence>
<keyword evidence="1" id="KW-0472">Membrane</keyword>
<organism evidence="2 3">
    <name type="scientific">Prunus persica</name>
    <name type="common">Peach</name>
    <name type="synonym">Amygdalus persica</name>
    <dbReference type="NCBI Taxonomy" id="3760"/>
    <lineage>
        <taxon>Eukaryota</taxon>
        <taxon>Viridiplantae</taxon>
        <taxon>Streptophyta</taxon>
        <taxon>Embryophyta</taxon>
        <taxon>Tracheophyta</taxon>
        <taxon>Spermatophyta</taxon>
        <taxon>Magnoliopsida</taxon>
        <taxon>eudicotyledons</taxon>
        <taxon>Gunneridae</taxon>
        <taxon>Pentapetalae</taxon>
        <taxon>rosids</taxon>
        <taxon>fabids</taxon>
        <taxon>Rosales</taxon>
        <taxon>Rosaceae</taxon>
        <taxon>Amygdaloideae</taxon>
        <taxon>Amygdaleae</taxon>
        <taxon>Prunus</taxon>
    </lineage>
</organism>
<dbReference type="Proteomes" id="UP000006882">
    <property type="component" value="Chromosome G1"/>
</dbReference>
<evidence type="ECO:0000256" key="1">
    <source>
        <dbReference type="SAM" id="Phobius"/>
    </source>
</evidence>
<dbReference type="Gramene" id="ONI34240">
    <property type="protein sequence ID" value="ONI34240"/>
    <property type="gene ID" value="PRUPE_1G470200"/>
</dbReference>
<proteinExistence type="predicted"/>
<dbReference type="EMBL" id="CM007651">
    <property type="protein sequence ID" value="ONI34240.1"/>
    <property type="molecule type" value="Genomic_DNA"/>
</dbReference>
<keyword evidence="1" id="KW-0812">Transmembrane</keyword>
<feature type="transmembrane region" description="Helical" evidence="1">
    <location>
        <begin position="44"/>
        <end position="66"/>
    </location>
</feature>
<reference evidence="2 3" key="1">
    <citation type="journal article" date="2013" name="Nat. Genet.">
        <title>The high-quality draft genome of peach (Prunus persica) identifies unique patterns of genetic diversity, domestication and genome evolution.</title>
        <authorList>
            <consortium name="International Peach Genome Initiative"/>
            <person name="Verde I."/>
            <person name="Abbott A.G."/>
            <person name="Scalabrin S."/>
            <person name="Jung S."/>
            <person name="Shu S."/>
            <person name="Marroni F."/>
            <person name="Zhebentyayeva T."/>
            <person name="Dettori M.T."/>
            <person name="Grimwood J."/>
            <person name="Cattonaro F."/>
            <person name="Zuccolo A."/>
            <person name="Rossini L."/>
            <person name="Jenkins J."/>
            <person name="Vendramin E."/>
            <person name="Meisel L.A."/>
            <person name="Decroocq V."/>
            <person name="Sosinski B."/>
            <person name="Prochnik S."/>
            <person name="Mitros T."/>
            <person name="Policriti A."/>
            <person name="Cipriani G."/>
            <person name="Dondini L."/>
            <person name="Ficklin S."/>
            <person name="Goodstein D.M."/>
            <person name="Xuan P."/>
            <person name="Del Fabbro C."/>
            <person name="Aramini V."/>
            <person name="Copetti D."/>
            <person name="Gonzalez S."/>
            <person name="Horner D.S."/>
            <person name="Falchi R."/>
            <person name="Lucas S."/>
            <person name="Mica E."/>
            <person name="Maldonado J."/>
            <person name="Lazzari B."/>
            <person name="Bielenberg D."/>
            <person name="Pirona R."/>
            <person name="Miculan M."/>
            <person name="Barakat A."/>
            <person name="Testolin R."/>
            <person name="Stella A."/>
            <person name="Tartarini S."/>
            <person name="Tonutti P."/>
            <person name="Arus P."/>
            <person name="Orellana A."/>
            <person name="Wells C."/>
            <person name="Main D."/>
            <person name="Vizzotto G."/>
            <person name="Silva H."/>
            <person name="Salamini F."/>
            <person name="Schmutz J."/>
            <person name="Morgante M."/>
            <person name="Rokhsar D.S."/>
        </authorList>
    </citation>
    <scope>NUCLEOTIDE SEQUENCE [LARGE SCALE GENOMIC DNA]</scope>
    <source>
        <strain evidence="3">cv. Nemared</strain>
    </source>
</reference>
<evidence type="ECO:0000313" key="2">
    <source>
        <dbReference type="EMBL" id="ONI34240.1"/>
    </source>
</evidence>
<evidence type="ECO:0000313" key="3">
    <source>
        <dbReference type="Proteomes" id="UP000006882"/>
    </source>
</evidence>
<gene>
    <name evidence="2" type="ORF">PRUPE_1G470200</name>
</gene>
<keyword evidence="3" id="KW-1185">Reference proteome</keyword>